<name>A0ABQ3NER1_STRVG</name>
<organism evidence="2 3">
    <name type="scientific">Streptomyces virginiae</name>
    <name type="common">Streptomyces cinnamonensis</name>
    <dbReference type="NCBI Taxonomy" id="1961"/>
    <lineage>
        <taxon>Bacteria</taxon>
        <taxon>Bacillati</taxon>
        <taxon>Actinomycetota</taxon>
        <taxon>Actinomycetes</taxon>
        <taxon>Kitasatosporales</taxon>
        <taxon>Streptomycetaceae</taxon>
        <taxon>Streptomyces</taxon>
    </lineage>
</organism>
<sequence>MRDRPDTERRWDCRETPSTSLIPPPQIDPTEATAQQTTGIHPGTDGGGWATTDRHRRGRGGEGAEHANPRTPLRLRFEVPVRA</sequence>
<keyword evidence="3" id="KW-1185">Reference proteome</keyword>
<accession>A0ABQ3NER1</accession>
<proteinExistence type="predicted"/>
<evidence type="ECO:0000313" key="3">
    <source>
        <dbReference type="Proteomes" id="UP000660554"/>
    </source>
</evidence>
<feature type="region of interest" description="Disordered" evidence="1">
    <location>
        <begin position="1"/>
        <end position="83"/>
    </location>
</feature>
<dbReference type="EMBL" id="BNDV01000002">
    <property type="protein sequence ID" value="GHI11179.1"/>
    <property type="molecule type" value="Genomic_DNA"/>
</dbReference>
<dbReference type="Proteomes" id="UP000660554">
    <property type="component" value="Unassembled WGS sequence"/>
</dbReference>
<reference evidence="3" key="1">
    <citation type="submission" date="2020-09" db="EMBL/GenBank/DDBJ databases">
        <title>Whole genome shotgun sequence of Streptomyces cinnamonensis NBRC 15873.</title>
        <authorList>
            <person name="Komaki H."/>
            <person name="Tamura T."/>
        </authorList>
    </citation>
    <scope>NUCLEOTIDE SEQUENCE [LARGE SCALE GENOMIC DNA]</scope>
    <source>
        <strain evidence="3">NBRC 15873</strain>
    </source>
</reference>
<protein>
    <submittedName>
        <fullName evidence="2">Uncharacterized protein</fullName>
    </submittedName>
</protein>
<gene>
    <name evidence="2" type="ORF">Scinn_06420</name>
</gene>
<evidence type="ECO:0000313" key="2">
    <source>
        <dbReference type="EMBL" id="GHI11179.1"/>
    </source>
</evidence>
<comment type="caution">
    <text evidence="2">The sequence shown here is derived from an EMBL/GenBank/DDBJ whole genome shotgun (WGS) entry which is preliminary data.</text>
</comment>
<feature type="compositionally biased region" description="Basic and acidic residues" evidence="1">
    <location>
        <begin position="1"/>
        <end position="15"/>
    </location>
</feature>
<feature type="compositionally biased region" description="Basic and acidic residues" evidence="1">
    <location>
        <begin position="59"/>
        <end position="68"/>
    </location>
</feature>
<evidence type="ECO:0000256" key="1">
    <source>
        <dbReference type="SAM" id="MobiDB-lite"/>
    </source>
</evidence>